<name>Q4RDB6_TETNG</name>
<gene>
    <name evidence="1" type="ORF">GSTENG00036967001</name>
</gene>
<reference evidence="1" key="2">
    <citation type="submission" date="2004-02" db="EMBL/GenBank/DDBJ databases">
        <authorList>
            <consortium name="Genoscope"/>
            <consortium name="Whitehead Institute Centre for Genome Research"/>
        </authorList>
    </citation>
    <scope>NUCLEOTIDE SEQUENCE</scope>
</reference>
<dbReference type="AlphaFoldDB" id="Q4RDB6"/>
<feature type="non-terminal residue" evidence="1">
    <location>
        <position position="1"/>
    </location>
</feature>
<dbReference type="EMBL" id="CAAE01016923">
    <property type="protein sequence ID" value="CAG13616.1"/>
    <property type="molecule type" value="Genomic_DNA"/>
</dbReference>
<evidence type="ECO:0000313" key="1">
    <source>
        <dbReference type="EMBL" id="CAG13616.1"/>
    </source>
</evidence>
<accession>Q4RDB6</accession>
<proteinExistence type="predicted"/>
<protein>
    <submittedName>
        <fullName evidence="1">Chromosome undetermined SCAF16923, whole genome shotgun sequence</fullName>
    </submittedName>
</protein>
<organism evidence="1">
    <name type="scientific">Tetraodon nigroviridis</name>
    <name type="common">Spotted green pufferfish</name>
    <name type="synonym">Chelonodon nigroviridis</name>
    <dbReference type="NCBI Taxonomy" id="99883"/>
    <lineage>
        <taxon>Eukaryota</taxon>
        <taxon>Metazoa</taxon>
        <taxon>Chordata</taxon>
        <taxon>Craniata</taxon>
        <taxon>Vertebrata</taxon>
        <taxon>Euteleostomi</taxon>
        <taxon>Actinopterygii</taxon>
        <taxon>Neopterygii</taxon>
        <taxon>Teleostei</taxon>
        <taxon>Neoteleostei</taxon>
        <taxon>Acanthomorphata</taxon>
        <taxon>Eupercaria</taxon>
        <taxon>Tetraodontiformes</taxon>
        <taxon>Tetradontoidea</taxon>
        <taxon>Tetraodontidae</taxon>
        <taxon>Tetraodon</taxon>
    </lineage>
</organism>
<sequence>ILNNSMATLNIDGQLINTVKVRLRVSNIIKAFLVTFQETVFNNIIYYIYCCYYHYQYYYSYDLKCLVSS</sequence>
<reference evidence="1" key="1">
    <citation type="journal article" date="2004" name="Nature">
        <title>Genome duplication in the teleost fish Tetraodon nigroviridis reveals the early vertebrate proto-karyotype.</title>
        <authorList>
            <person name="Jaillon O."/>
            <person name="Aury J.-M."/>
            <person name="Brunet F."/>
            <person name="Petit J.-L."/>
            <person name="Stange-Thomann N."/>
            <person name="Mauceli E."/>
            <person name="Bouneau L."/>
            <person name="Fischer C."/>
            <person name="Ozouf-Costaz C."/>
            <person name="Bernot A."/>
            <person name="Nicaud S."/>
            <person name="Jaffe D."/>
            <person name="Fisher S."/>
            <person name="Lutfalla G."/>
            <person name="Dossat C."/>
            <person name="Segurens B."/>
            <person name="Dasilva C."/>
            <person name="Salanoubat M."/>
            <person name="Levy M."/>
            <person name="Boudet N."/>
            <person name="Castellano S."/>
            <person name="Anthouard V."/>
            <person name="Jubin C."/>
            <person name="Castelli V."/>
            <person name="Katinka M."/>
            <person name="Vacherie B."/>
            <person name="Biemont C."/>
            <person name="Skalli Z."/>
            <person name="Cattolico L."/>
            <person name="Poulain J."/>
            <person name="De Berardinis V."/>
            <person name="Cruaud C."/>
            <person name="Duprat S."/>
            <person name="Brottier P."/>
            <person name="Coutanceau J.-P."/>
            <person name="Gouzy J."/>
            <person name="Parra G."/>
            <person name="Lardier G."/>
            <person name="Chapple C."/>
            <person name="McKernan K.J."/>
            <person name="McEwan P."/>
            <person name="Bosak S."/>
            <person name="Kellis M."/>
            <person name="Volff J.-N."/>
            <person name="Guigo R."/>
            <person name="Zody M.C."/>
            <person name="Mesirov J."/>
            <person name="Lindblad-Toh K."/>
            <person name="Birren B."/>
            <person name="Nusbaum C."/>
            <person name="Kahn D."/>
            <person name="Robinson-Rechavi M."/>
            <person name="Laudet V."/>
            <person name="Schachter V."/>
            <person name="Quetier F."/>
            <person name="Saurin W."/>
            <person name="Scarpelli C."/>
            <person name="Wincker P."/>
            <person name="Lander E.S."/>
            <person name="Weissenbach J."/>
            <person name="Roest Crollius H."/>
        </authorList>
    </citation>
    <scope>NUCLEOTIDE SEQUENCE [LARGE SCALE GENOMIC DNA]</scope>
</reference>
<dbReference type="KEGG" id="tng:GSTEN00036967G001"/>